<sequence length="258" mass="28488">MLPESVSIVQPRNSVLLPPFLNRHPTVIRLTLSRHGTLAPLSMGPIILPNVKNYSFPSSFVSAFRADSVPITSICPAWHADDPIIELPLLQIGWVASPRIVVVLSTTDSLPPPEILADITTHLPHIRATHIEMRLPYPVIGHCHISSTFQARWIGLSTPGGDQAERGDTITTSIDNAMKNKGETRLIDRAYRYIREPSTVRHACASFPLPRALCLPLPRLLALRFHLPLPLPLSLHNPRMCSAFLPALPLVVIGKVRV</sequence>
<reference evidence="1" key="1">
    <citation type="submission" date="2023-03" db="EMBL/GenBank/DDBJ databases">
        <title>Massive genome expansion in bonnet fungi (Mycena s.s.) driven by repeated elements and novel gene families across ecological guilds.</title>
        <authorList>
            <consortium name="Lawrence Berkeley National Laboratory"/>
            <person name="Harder C.B."/>
            <person name="Miyauchi S."/>
            <person name="Viragh M."/>
            <person name="Kuo A."/>
            <person name="Thoen E."/>
            <person name="Andreopoulos B."/>
            <person name="Lu D."/>
            <person name="Skrede I."/>
            <person name="Drula E."/>
            <person name="Henrissat B."/>
            <person name="Morin E."/>
            <person name="Kohler A."/>
            <person name="Barry K."/>
            <person name="LaButti K."/>
            <person name="Morin E."/>
            <person name="Salamov A."/>
            <person name="Lipzen A."/>
            <person name="Mereny Z."/>
            <person name="Hegedus B."/>
            <person name="Baldrian P."/>
            <person name="Stursova M."/>
            <person name="Weitz H."/>
            <person name="Taylor A."/>
            <person name="Grigoriev I.V."/>
            <person name="Nagy L.G."/>
            <person name="Martin F."/>
            <person name="Kauserud H."/>
        </authorList>
    </citation>
    <scope>NUCLEOTIDE SEQUENCE</scope>
    <source>
        <strain evidence="1">CBHHK002</strain>
    </source>
</reference>
<organism evidence="1 2">
    <name type="scientific">Mycena albidolilacea</name>
    <dbReference type="NCBI Taxonomy" id="1033008"/>
    <lineage>
        <taxon>Eukaryota</taxon>
        <taxon>Fungi</taxon>
        <taxon>Dikarya</taxon>
        <taxon>Basidiomycota</taxon>
        <taxon>Agaricomycotina</taxon>
        <taxon>Agaricomycetes</taxon>
        <taxon>Agaricomycetidae</taxon>
        <taxon>Agaricales</taxon>
        <taxon>Marasmiineae</taxon>
        <taxon>Mycenaceae</taxon>
        <taxon>Mycena</taxon>
    </lineage>
</organism>
<proteinExistence type="predicted"/>
<protein>
    <submittedName>
        <fullName evidence="1">Uncharacterized protein</fullName>
    </submittedName>
</protein>
<evidence type="ECO:0000313" key="1">
    <source>
        <dbReference type="EMBL" id="KAJ7362770.1"/>
    </source>
</evidence>
<dbReference type="AlphaFoldDB" id="A0AAD7AM66"/>
<name>A0AAD7AM66_9AGAR</name>
<comment type="caution">
    <text evidence="1">The sequence shown here is derived from an EMBL/GenBank/DDBJ whole genome shotgun (WGS) entry which is preliminary data.</text>
</comment>
<gene>
    <name evidence="1" type="ORF">DFH08DRAFT_841420</name>
</gene>
<evidence type="ECO:0000313" key="2">
    <source>
        <dbReference type="Proteomes" id="UP001218218"/>
    </source>
</evidence>
<dbReference type="Proteomes" id="UP001218218">
    <property type="component" value="Unassembled WGS sequence"/>
</dbReference>
<accession>A0AAD7AM66</accession>
<keyword evidence="2" id="KW-1185">Reference proteome</keyword>
<dbReference type="EMBL" id="JARIHO010000004">
    <property type="protein sequence ID" value="KAJ7362770.1"/>
    <property type="molecule type" value="Genomic_DNA"/>
</dbReference>